<dbReference type="EMBL" id="MHSS01000006">
    <property type="protein sequence ID" value="OHA48517.1"/>
    <property type="molecule type" value="Genomic_DNA"/>
</dbReference>
<protein>
    <submittedName>
        <fullName evidence="1">Uncharacterized protein</fullName>
    </submittedName>
</protein>
<gene>
    <name evidence="1" type="ORF">A2806_02875</name>
</gene>
<dbReference type="Proteomes" id="UP000177629">
    <property type="component" value="Unassembled WGS sequence"/>
</dbReference>
<organism evidence="1 2">
    <name type="scientific">Candidatus Terrybacteria bacterium RIFCSPHIGHO2_01_FULL_48_17</name>
    <dbReference type="NCBI Taxonomy" id="1802362"/>
    <lineage>
        <taxon>Bacteria</taxon>
        <taxon>Candidatus Terryibacteriota</taxon>
    </lineage>
</organism>
<dbReference type="AlphaFoldDB" id="A0A1G2PJP6"/>
<reference evidence="1 2" key="1">
    <citation type="journal article" date="2016" name="Nat. Commun.">
        <title>Thousands of microbial genomes shed light on interconnected biogeochemical processes in an aquifer system.</title>
        <authorList>
            <person name="Anantharaman K."/>
            <person name="Brown C.T."/>
            <person name="Hug L.A."/>
            <person name="Sharon I."/>
            <person name="Castelle C.J."/>
            <person name="Probst A.J."/>
            <person name="Thomas B.C."/>
            <person name="Singh A."/>
            <person name="Wilkins M.J."/>
            <person name="Karaoz U."/>
            <person name="Brodie E.L."/>
            <person name="Williams K.H."/>
            <person name="Hubbard S.S."/>
            <person name="Banfield J.F."/>
        </authorList>
    </citation>
    <scope>NUCLEOTIDE SEQUENCE [LARGE SCALE GENOMIC DNA]</scope>
</reference>
<name>A0A1G2PJP6_9BACT</name>
<sequence length="76" mass="8417">MAELVHRYLGGDLGLHPPYTVETQSHMRDIPHAAVFSEEGVRVALFKGESWEDARNVAQQLADELNQGLQQPFGSA</sequence>
<accession>A0A1G2PJP6</accession>
<comment type="caution">
    <text evidence="1">The sequence shown here is derived from an EMBL/GenBank/DDBJ whole genome shotgun (WGS) entry which is preliminary data.</text>
</comment>
<evidence type="ECO:0000313" key="2">
    <source>
        <dbReference type="Proteomes" id="UP000177629"/>
    </source>
</evidence>
<evidence type="ECO:0000313" key="1">
    <source>
        <dbReference type="EMBL" id="OHA48517.1"/>
    </source>
</evidence>
<proteinExistence type="predicted"/>